<proteinExistence type="predicted"/>
<gene>
    <name evidence="1" type="ORF">N4J17_14400</name>
</gene>
<reference evidence="1 2" key="1">
    <citation type="submission" date="2022-09" db="EMBL/GenBank/DDBJ databases">
        <authorList>
            <person name="Giprobiosintez L."/>
        </authorList>
    </citation>
    <scope>NUCLEOTIDE SEQUENCE [LARGE SCALE GENOMIC DNA]</scope>
    <source>
        <strain evidence="2">VKPM-B-12549 (GBS-15)</strain>
    </source>
</reference>
<organism evidence="1 2">
    <name type="scientific">Methylococcus capsulatus</name>
    <dbReference type="NCBI Taxonomy" id="414"/>
    <lineage>
        <taxon>Bacteria</taxon>
        <taxon>Pseudomonadati</taxon>
        <taxon>Pseudomonadota</taxon>
        <taxon>Gammaproteobacteria</taxon>
        <taxon>Methylococcales</taxon>
        <taxon>Methylococcaceae</taxon>
        <taxon>Methylococcus</taxon>
    </lineage>
</organism>
<dbReference type="EMBL" id="CP104311">
    <property type="protein sequence ID" value="WWF01642.1"/>
    <property type="molecule type" value="Genomic_DNA"/>
</dbReference>
<protein>
    <submittedName>
        <fullName evidence="1">Virulence RhuM family protein</fullName>
    </submittedName>
</protein>
<dbReference type="PANTHER" id="PTHR35810:SF1">
    <property type="entry name" value="CYTOPLASMIC PROTEIN"/>
    <property type="match status" value="1"/>
</dbReference>
<dbReference type="Proteomes" id="UP001359308">
    <property type="component" value="Chromosome"/>
</dbReference>
<dbReference type="InterPro" id="IPR011204">
    <property type="entry name" value="Virulence_RhuM-like"/>
</dbReference>
<dbReference type="RefSeq" id="WP_198322653.1">
    <property type="nucleotide sequence ID" value="NZ_CP104311.1"/>
</dbReference>
<evidence type="ECO:0000313" key="2">
    <source>
        <dbReference type="Proteomes" id="UP001359308"/>
    </source>
</evidence>
<dbReference type="PANTHER" id="PTHR35810">
    <property type="entry name" value="CYTOPLASMIC PROTEIN-RELATED"/>
    <property type="match status" value="1"/>
</dbReference>
<dbReference type="Pfam" id="PF13310">
    <property type="entry name" value="Virulence_RhuM"/>
    <property type="match status" value="1"/>
</dbReference>
<keyword evidence="2" id="KW-1185">Reference proteome</keyword>
<sequence length="158" mass="18031">MRPKSEIIIYEGSEARVEVRVAQENVWLNLQQLADLFGRDKSVISRHLRNVFASGELEREATVAKNATVQREGEREVVREIEYYNLDAIISVGYRVNSTRATRFRQWATRVLREHLTRGYSLDRQRFEQNAAELEAALALVKKAAAGEALTAEQGRGQ</sequence>
<evidence type="ECO:0000313" key="1">
    <source>
        <dbReference type="EMBL" id="WWF01642.1"/>
    </source>
</evidence>
<accession>A0ABZ2F365</accession>
<name>A0ABZ2F365_METCP</name>